<name>A0A0L0G8P8_9EUKA</name>
<accession>A0A0L0G8P8</accession>
<organism evidence="2 3">
    <name type="scientific">Sphaeroforma arctica JP610</name>
    <dbReference type="NCBI Taxonomy" id="667725"/>
    <lineage>
        <taxon>Eukaryota</taxon>
        <taxon>Ichthyosporea</taxon>
        <taxon>Ichthyophonida</taxon>
        <taxon>Sphaeroforma</taxon>
    </lineage>
</organism>
<dbReference type="EMBL" id="KQ241753">
    <property type="protein sequence ID" value="KNC84598.1"/>
    <property type="molecule type" value="Genomic_DNA"/>
</dbReference>
<evidence type="ECO:0000313" key="3">
    <source>
        <dbReference type="Proteomes" id="UP000054560"/>
    </source>
</evidence>
<dbReference type="AlphaFoldDB" id="A0A0L0G8P8"/>
<keyword evidence="3" id="KW-1185">Reference proteome</keyword>
<feature type="compositionally biased region" description="Low complexity" evidence="1">
    <location>
        <begin position="198"/>
        <end position="236"/>
    </location>
</feature>
<evidence type="ECO:0000256" key="1">
    <source>
        <dbReference type="SAM" id="MobiDB-lite"/>
    </source>
</evidence>
<proteinExistence type="predicted"/>
<dbReference type="Proteomes" id="UP000054560">
    <property type="component" value="Unassembled WGS sequence"/>
</dbReference>
<reference evidence="2 3" key="1">
    <citation type="submission" date="2011-02" db="EMBL/GenBank/DDBJ databases">
        <title>The Genome Sequence of Sphaeroforma arctica JP610.</title>
        <authorList>
            <consortium name="The Broad Institute Genome Sequencing Platform"/>
            <person name="Russ C."/>
            <person name="Cuomo C."/>
            <person name="Young S.K."/>
            <person name="Zeng Q."/>
            <person name="Gargeya S."/>
            <person name="Alvarado L."/>
            <person name="Berlin A."/>
            <person name="Chapman S.B."/>
            <person name="Chen Z."/>
            <person name="Freedman E."/>
            <person name="Gellesch M."/>
            <person name="Goldberg J."/>
            <person name="Griggs A."/>
            <person name="Gujja S."/>
            <person name="Heilman E."/>
            <person name="Heiman D."/>
            <person name="Howarth C."/>
            <person name="Mehta T."/>
            <person name="Neiman D."/>
            <person name="Pearson M."/>
            <person name="Roberts A."/>
            <person name="Saif S."/>
            <person name="Shea T."/>
            <person name="Shenoy N."/>
            <person name="Sisk P."/>
            <person name="Stolte C."/>
            <person name="Sykes S."/>
            <person name="White J."/>
            <person name="Yandava C."/>
            <person name="Burger G."/>
            <person name="Gray M.W."/>
            <person name="Holland P.W.H."/>
            <person name="King N."/>
            <person name="Lang F.B.F."/>
            <person name="Roger A.J."/>
            <person name="Ruiz-Trillo I."/>
            <person name="Haas B."/>
            <person name="Nusbaum C."/>
            <person name="Birren B."/>
        </authorList>
    </citation>
    <scope>NUCLEOTIDE SEQUENCE [LARGE SCALE GENOMIC DNA]</scope>
    <source>
        <strain evidence="2 3">JP610</strain>
    </source>
</reference>
<gene>
    <name evidence="2" type="ORF">SARC_03195</name>
</gene>
<protein>
    <submittedName>
        <fullName evidence="2">Uncharacterized protein</fullName>
    </submittedName>
</protein>
<dbReference type="GeneID" id="25903699"/>
<feature type="region of interest" description="Disordered" evidence="1">
    <location>
        <begin position="197"/>
        <end position="250"/>
    </location>
</feature>
<evidence type="ECO:0000313" key="2">
    <source>
        <dbReference type="EMBL" id="KNC84598.1"/>
    </source>
</evidence>
<dbReference type="RefSeq" id="XP_014158500.1">
    <property type="nucleotide sequence ID" value="XM_014303025.1"/>
</dbReference>
<sequence length="335" mass="37285">MENAMRKTRVHDIEWDGFRHVQLSEQSGSLAELIEELALPEGLQPRIDSGKMTLHHHQSPVPAVWKPIVSSKGAVVKDKEIVGEKANAISSTPDMFQHGVATLHEISSETMLNIVQPRWARKPLQKPKVTFAAVVRKVLIQLYVQGVDDTSKRVSSEAALQILRQNVITYDWYQPNKTELTELLRVNGIGLEGMLPKPTSTAIPSSTTASTATPSSTTTTTTNMSSPPGPIPNIIGQRPDETQSSDNHGPHEEKIMYWQSQQDRLTDAEVGDVVRVEADRPYVGNPVPNVDDAAEVEEVEEYEYQVGDGQHSYTSEECDNCYDWDGEENPFDTRN</sequence>